<dbReference type="HOGENOM" id="CLU_059472_0_0_1"/>
<dbReference type="OrthoDB" id="779903at2759"/>
<sequence length="391" mass="43648">MGLTGELVKNVFVKSRHVASRSSSSKGVGVDKSKWSLVRSYLCGDDFNSVLAEEDTESIRSSEPTVTQLVTEEGSEIEQSQIQRSESIKSSEATVTQPVIEPSDTEQSHAHVSEEECEDLMKEKSAIEGLKKEKAALVIQAAFRGFLTTRQQRETKELDSVNEVEGEGNANMETMGSRVEAQVGDSVSFLNVPSRSGTVRRRVQHKRQIHVRKIKEDWDDSTMSTNELKLRIQNKLEAMTRRERALAYAFSQQLRTCTKRNMVKTESSDQNIGWSWLERWMATRLRESSKIDACNFPEPISLDKKLSVKSTVDEEREAVESCASNDISNAYDSFIKAADQTNVDGYGPLRNRATATRSASRHQVAPSYLATTHSAKLKAHDMSGAKCILSS</sequence>
<feature type="compositionally biased region" description="Low complexity" evidence="3">
    <location>
        <begin position="77"/>
        <end position="92"/>
    </location>
</feature>
<evidence type="ECO:0000256" key="3">
    <source>
        <dbReference type="SAM" id="MobiDB-lite"/>
    </source>
</evidence>
<evidence type="ECO:0000313" key="4">
    <source>
        <dbReference type="EMBL" id="ERN01666.1"/>
    </source>
</evidence>
<name>W1P288_AMBTC</name>
<dbReference type="AlphaFoldDB" id="W1P288"/>
<proteinExistence type="inferred from homology"/>
<gene>
    <name evidence="4" type="ORF">AMTR_s00090p00129130</name>
</gene>
<protein>
    <submittedName>
        <fullName evidence="4">Uncharacterized protein</fullName>
    </submittedName>
</protein>
<comment type="similarity">
    <text evidence="2">Belongs to the IQD family.</text>
</comment>
<keyword evidence="5" id="KW-1185">Reference proteome</keyword>
<evidence type="ECO:0000256" key="1">
    <source>
        <dbReference type="ARBA" id="ARBA00022860"/>
    </source>
</evidence>
<dbReference type="EMBL" id="KI394757">
    <property type="protein sequence ID" value="ERN01666.1"/>
    <property type="molecule type" value="Genomic_DNA"/>
</dbReference>
<evidence type="ECO:0000313" key="5">
    <source>
        <dbReference type="Proteomes" id="UP000017836"/>
    </source>
</evidence>
<dbReference type="PROSITE" id="PS50096">
    <property type="entry name" value="IQ"/>
    <property type="match status" value="1"/>
</dbReference>
<feature type="compositionally biased region" description="Polar residues" evidence="3">
    <location>
        <begin position="59"/>
        <end position="70"/>
    </location>
</feature>
<dbReference type="KEGG" id="atr:18429751"/>
<dbReference type="PANTHER" id="PTHR32295:SF15">
    <property type="entry name" value="PROTEIN IQ-DOMAIN 33"/>
    <property type="match status" value="1"/>
</dbReference>
<dbReference type="STRING" id="13333.W1P288"/>
<dbReference type="OMA" id="CHRIQRR"/>
<evidence type="ECO:0000256" key="2">
    <source>
        <dbReference type="ARBA" id="ARBA00024341"/>
    </source>
</evidence>
<dbReference type="Gramene" id="ERN01666">
    <property type="protein sequence ID" value="ERN01666"/>
    <property type="gene ID" value="AMTR_s00090p00129130"/>
</dbReference>
<keyword evidence="1" id="KW-0112">Calmodulin-binding</keyword>
<dbReference type="GO" id="GO:0005516">
    <property type="term" value="F:calmodulin binding"/>
    <property type="evidence" value="ECO:0007669"/>
    <property type="project" value="UniProtKB-KW"/>
</dbReference>
<reference evidence="5" key="1">
    <citation type="journal article" date="2013" name="Science">
        <title>The Amborella genome and the evolution of flowering plants.</title>
        <authorList>
            <consortium name="Amborella Genome Project"/>
        </authorList>
    </citation>
    <scope>NUCLEOTIDE SEQUENCE [LARGE SCALE GENOMIC DNA]</scope>
</reference>
<accession>W1P288</accession>
<dbReference type="eggNOG" id="ENOG502QSU8">
    <property type="taxonomic scope" value="Eukaryota"/>
</dbReference>
<feature type="region of interest" description="Disordered" evidence="3">
    <location>
        <begin position="54"/>
        <end position="96"/>
    </location>
</feature>
<dbReference type="PANTHER" id="PTHR32295">
    <property type="entry name" value="IQ-DOMAIN 5-RELATED"/>
    <property type="match status" value="1"/>
</dbReference>
<dbReference type="Proteomes" id="UP000017836">
    <property type="component" value="Unassembled WGS sequence"/>
</dbReference>
<organism evidence="4 5">
    <name type="scientific">Amborella trichopoda</name>
    <dbReference type="NCBI Taxonomy" id="13333"/>
    <lineage>
        <taxon>Eukaryota</taxon>
        <taxon>Viridiplantae</taxon>
        <taxon>Streptophyta</taxon>
        <taxon>Embryophyta</taxon>
        <taxon>Tracheophyta</taxon>
        <taxon>Spermatophyta</taxon>
        <taxon>Magnoliopsida</taxon>
        <taxon>Amborellales</taxon>
        <taxon>Amborellaceae</taxon>
        <taxon>Amborella</taxon>
    </lineage>
</organism>